<protein>
    <submittedName>
        <fullName evidence="2">Uncharacterized protein</fullName>
    </submittedName>
</protein>
<feature type="chain" id="PRO_5006902070" evidence="1">
    <location>
        <begin position="18"/>
        <end position="162"/>
    </location>
</feature>
<name>A0A0W0FU97_MONRR</name>
<proteinExistence type="predicted"/>
<organism evidence="2 3">
    <name type="scientific">Moniliophthora roreri</name>
    <name type="common">Frosty pod rot fungus</name>
    <name type="synonym">Monilia roreri</name>
    <dbReference type="NCBI Taxonomy" id="221103"/>
    <lineage>
        <taxon>Eukaryota</taxon>
        <taxon>Fungi</taxon>
        <taxon>Dikarya</taxon>
        <taxon>Basidiomycota</taxon>
        <taxon>Agaricomycotina</taxon>
        <taxon>Agaricomycetes</taxon>
        <taxon>Agaricomycetidae</taxon>
        <taxon>Agaricales</taxon>
        <taxon>Marasmiineae</taxon>
        <taxon>Marasmiaceae</taxon>
        <taxon>Moniliophthora</taxon>
    </lineage>
</organism>
<dbReference type="eggNOG" id="ENOG502SRQE">
    <property type="taxonomic scope" value="Eukaryota"/>
</dbReference>
<comment type="caution">
    <text evidence="2">The sequence shown here is derived from an EMBL/GenBank/DDBJ whole genome shotgun (WGS) entry which is preliminary data.</text>
</comment>
<gene>
    <name evidence="2" type="ORF">WG66_7457</name>
</gene>
<reference evidence="2 3" key="1">
    <citation type="submission" date="2015-12" db="EMBL/GenBank/DDBJ databases">
        <title>Draft genome sequence of Moniliophthora roreri, the causal agent of frosty pod rot of cacao.</title>
        <authorList>
            <person name="Aime M.C."/>
            <person name="Diaz-Valderrama J.R."/>
            <person name="Kijpornyongpan T."/>
            <person name="Phillips-Mora W."/>
        </authorList>
    </citation>
    <scope>NUCLEOTIDE SEQUENCE [LARGE SCALE GENOMIC DNA]</scope>
    <source>
        <strain evidence="2 3">MCA 2952</strain>
    </source>
</reference>
<evidence type="ECO:0000313" key="3">
    <source>
        <dbReference type="Proteomes" id="UP000054988"/>
    </source>
</evidence>
<sequence length="162" mass="17837">MHFIKAAILSLLPFVAASPVARSFHSEIVKPAPGTIIAPGQAFDFLYDGVADYSISGYNYSVWLLTEPPSGFLSGEDVGAGEFLGRFDYPNYPGVPYAKHPAPAQLVMPDFSRYYPGFGSGDYSSDRKVYLAVLEEYKSGRSFGFRLQLTYNELIYNSTTTS</sequence>
<evidence type="ECO:0000313" key="2">
    <source>
        <dbReference type="EMBL" id="KTB39987.1"/>
    </source>
</evidence>
<keyword evidence="1" id="KW-0732">Signal</keyword>
<evidence type="ECO:0000256" key="1">
    <source>
        <dbReference type="SAM" id="SignalP"/>
    </source>
</evidence>
<dbReference type="Proteomes" id="UP000054988">
    <property type="component" value="Unassembled WGS sequence"/>
</dbReference>
<dbReference type="AlphaFoldDB" id="A0A0W0FU97"/>
<feature type="signal peptide" evidence="1">
    <location>
        <begin position="1"/>
        <end position="17"/>
    </location>
</feature>
<accession>A0A0W0FU97</accession>
<dbReference type="EMBL" id="LATX01001621">
    <property type="protein sequence ID" value="KTB39987.1"/>
    <property type="molecule type" value="Genomic_DNA"/>
</dbReference>